<dbReference type="SUPFAM" id="SSF47413">
    <property type="entry name" value="lambda repressor-like DNA-binding domains"/>
    <property type="match status" value="1"/>
</dbReference>
<evidence type="ECO:0000256" key="2">
    <source>
        <dbReference type="ARBA" id="ARBA00023125"/>
    </source>
</evidence>
<dbReference type="SMART" id="SM00354">
    <property type="entry name" value="HTH_LACI"/>
    <property type="match status" value="1"/>
</dbReference>
<dbReference type="CDD" id="cd06267">
    <property type="entry name" value="PBP1_LacI_sugar_binding-like"/>
    <property type="match status" value="1"/>
</dbReference>
<dbReference type="InterPro" id="IPR010982">
    <property type="entry name" value="Lambda_DNA-bd_dom_sf"/>
</dbReference>
<dbReference type="Pfam" id="PF00356">
    <property type="entry name" value="LacI"/>
    <property type="match status" value="1"/>
</dbReference>
<dbReference type="InterPro" id="IPR046335">
    <property type="entry name" value="LacI/GalR-like_sensor"/>
</dbReference>
<accession>A0A0P6XTC7</accession>
<dbReference type="Pfam" id="PF13377">
    <property type="entry name" value="Peripla_BP_3"/>
    <property type="match status" value="1"/>
</dbReference>
<dbReference type="PANTHER" id="PTHR30146">
    <property type="entry name" value="LACI-RELATED TRANSCRIPTIONAL REPRESSOR"/>
    <property type="match status" value="1"/>
</dbReference>
<dbReference type="AlphaFoldDB" id="A0A0P6XTC7"/>
<keyword evidence="6" id="KW-1185">Reference proteome</keyword>
<dbReference type="OrthoDB" id="9784962at2"/>
<organism evidence="5 6">
    <name type="scientific">Thermanaerothrix daxensis</name>
    <dbReference type="NCBI Taxonomy" id="869279"/>
    <lineage>
        <taxon>Bacteria</taxon>
        <taxon>Bacillati</taxon>
        <taxon>Chloroflexota</taxon>
        <taxon>Anaerolineae</taxon>
        <taxon>Anaerolineales</taxon>
        <taxon>Anaerolineaceae</taxon>
        <taxon>Thermanaerothrix</taxon>
    </lineage>
</organism>
<dbReference type="STRING" id="869279.SE15_08720"/>
<dbReference type="GO" id="GO:0000976">
    <property type="term" value="F:transcription cis-regulatory region binding"/>
    <property type="evidence" value="ECO:0007669"/>
    <property type="project" value="TreeGrafter"/>
</dbReference>
<dbReference type="SUPFAM" id="SSF53822">
    <property type="entry name" value="Periplasmic binding protein-like I"/>
    <property type="match status" value="1"/>
</dbReference>
<dbReference type="InterPro" id="IPR000843">
    <property type="entry name" value="HTH_LacI"/>
</dbReference>
<protein>
    <recommendedName>
        <fullName evidence="4">HTH lacI-type domain-containing protein</fullName>
    </recommendedName>
</protein>
<keyword evidence="2" id="KW-0238">DNA-binding</keyword>
<dbReference type="PRINTS" id="PR00036">
    <property type="entry name" value="HTHLACI"/>
</dbReference>
<evidence type="ECO:0000256" key="1">
    <source>
        <dbReference type="ARBA" id="ARBA00023015"/>
    </source>
</evidence>
<dbReference type="EMBL" id="LGKO01000005">
    <property type="protein sequence ID" value="KPL82280.1"/>
    <property type="molecule type" value="Genomic_DNA"/>
</dbReference>
<reference evidence="5 6" key="1">
    <citation type="submission" date="2015-07" db="EMBL/GenBank/DDBJ databases">
        <title>Whole genome sequence of Thermanaerothrix daxensis DSM 23592.</title>
        <authorList>
            <person name="Hemp J."/>
            <person name="Ward L.M."/>
            <person name="Pace L.A."/>
            <person name="Fischer W.W."/>
        </authorList>
    </citation>
    <scope>NUCLEOTIDE SEQUENCE [LARGE SCALE GENOMIC DNA]</scope>
    <source>
        <strain evidence="5 6">GNS-1</strain>
    </source>
</reference>
<evidence type="ECO:0000313" key="6">
    <source>
        <dbReference type="Proteomes" id="UP000050544"/>
    </source>
</evidence>
<dbReference type="PROSITE" id="PS50932">
    <property type="entry name" value="HTH_LACI_2"/>
    <property type="match status" value="1"/>
</dbReference>
<keyword evidence="1" id="KW-0805">Transcription regulation</keyword>
<dbReference type="Gene3D" id="3.40.50.2300">
    <property type="match status" value="2"/>
</dbReference>
<comment type="caution">
    <text evidence="5">The sequence shown here is derived from an EMBL/GenBank/DDBJ whole genome shotgun (WGS) entry which is preliminary data.</text>
</comment>
<keyword evidence="3" id="KW-0804">Transcription</keyword>
<sequence length="335" mass="36936">MINGNKRPTIYDVARHAGVSITTVSRVLNDPGRVNPETRRKILASIDALGFVPKAEARARAMQKNGRIGVVTPFFTAPSFVQRLRGIATVLSSKNFELVIYPVYSADHLQRYLSTLPLTGNLDGLIVLSLPVNDEEAERLIRHNLPTVLIEYPHPALNCVEIDDVEGGRMAANYLLSKGHRRIAFLGDTDLPEYAIHPVSLRLSGFRQALKEAGIDLPEAFVRLAPYTQEQTRQVAKELLELPEPPTAIFAATDFQALGVLKAARQLGVEVPGQLAVIGFDDLDMAEYADLTTISQHLDESGKLAVEILFAQLESPSRLPRHVKLPLTLIERKTA</sequence>
<evidence type="ECO:0000259" key="4">
    <source>
        <dbReference type="PROSITE" id="PS50932"/>
    </source>
</evidence>
<dbReference type="CDD" id="cd01392">
    <property type="entry name" value="HTH_LacI"/>
    <property type="match status" value="1"/>
</dbReference>
<feature type="domain" description="HTH lacI-type" evidence="4">
    <location>
        <begin position="8"/>
        <end position="62"/>
    </location>
</feature>
<dbReference type="Gene3D" id="1.10.260.40">
    <property type="entry name" value="lambda repressor-like DNA-binding domains"/>
    <property type="match status" value="1"/>
</dbReference>
<evidence type="ECO:0000313" key="5">
    <source>
        <dbReference type="EMBL" id="KPL82280.1"/>
    </source>
</evidence>
<gene>
    <name evidence="5" type="ORF">SE15_08720</name>
</gene>
<dbReference type="RefSeq" id="WP_054521737.1">
    <property type="nucleotide sequence ID" value="NZ_LGKO01000005.1"/>
</dbReference>
<dbReference type="Proteomes" id="UP000050544">
    <property type="component" value="Unassembled WGS sequence"/>
</dbReference>
<evidence type="ECO:0000256" key="3">
    <source>
        <dbReference type="ARBA" id="ARBA00023163"/>
    </source>
</evidence>
<dbReference type="PANTHER" id="PTHR30146:SF109">
    <property type="entry name" value="HTH-TYPE TRANSCRIPTIONAL REGULATOR GALS"/>
    <property type="match status" value="1"/>
</dbReference>
<dbReference type="PATRIC" id="fig|869279.4.peg.1348"/>
<proteinExistence type="predicted"/>
<dbReference type="InterPro" id="IPR028082">
    <property type="entry name" value="Peripla_BP_I"/>
</dbReference>
<name>A0A0P6XTC7_9CHLR</name>
<dbReference type="GO" id="GO:0003700">
    <property type="term" value="F:DNA-binding transcription factor activity"/>
    <property type="evidence" value="ECO:0007669"/>
    <property type="project" value="TreeGrafter"/>
</dbReference>
<dbReference type="PROSITE" id="PS00356">
    <property type="entry name" value="HTH_LACI_1"/>
    <property type="match status" value="1"/>
</dbReference>